<reference evidence="2" key="1">
    <citation type="submission" date="2021-04" db="EMBL/GenBank/DDBJ databases">
        <authorList>
            <person name="Tunstrom K."/>
        </authorList>
    </citation>
    <scope>NUCLEOTIDE SEQUENCE</scope>
</reference>
<protein>
    <submittedName>
        <fullName evidence="2">(apollo) hypothetical protein</fullName>
    </submittedName>
</protein>
<feature type="region of interest" description="Disordered" evidence="1">
    <location>
        <begin position="72"/>
        <end position="92"/>
    </location>
</feature>
<dbReference type="OrthoDB" id="7103581at2759"/>
<evidence type="ECO:0000313" key="3">
    <source>
        <dbReference type="Proteomes" id="UP000691718"/>
    </source>
</evidence>
<accession>A0A8S3X4Q7</accession>
<evidence type="ECO:0000313" key="2">
    <source>
        <dbReference type="EMBL" id="CAG5001947.1"/>
    </source>
</evidence>
<dbReference type="Proteomes" id="UP000691718">
    <property type="component" value="Unassembled WGS sequence"/>
</dbReference>
<name>A0A8S3X4Q7_PARAO</name>
<dbReference type="EMBL" id="CAJQZP010000945">
    <property type="protein sequence ID" value="CAG5001947.1"/>
    <property type="molecule type" value="Genomic_DNA"/>
</dbReference>
<keyword evidence="3" id="KW-1185">Reference proteome</keyword>
<evidence type="ECO:0000256" key="1">
    <source>
        <dbReference type="SAM" id="MobiDB-lite"/>
    </source>
</evidence>
<proteinExistence type="predicted"/>
<organism evidence="2 3">
    <name type="scientific">Parnassius apollo</name>
    <name type="common">Apollo butterfly</name>
    <name type="synonym">Papilio apollo</name>
    <dbReference type="NCBI Taxonomy" id="110799"/>
    <lineage>
        <taxon>Eukaryota</taxon>
        <taxon>Metazoa</taxon>
        <taxon>Ecdysozoa</taxon>
        <taxon>Arthropoda</taxon>
        <taxon>Hexapoda</taxon>
        <taxon>Insecta</taxon>
        <taxon>Pterygota</taxon>
        <taxon>Neoptera</taxon>
        <taxon>Endopterygota</taxon>
        <taxon>Lepidoptera</taxon>
        <taxon>Glossata</taxon>
        <taxon>Ditrysia</taxon>
        <taxon>Papilionoidea</taxon>
        <taxon>Papilionidae</taxon>
        <taxon>Parnassiinae</taxon>
        <taxon>Parnassini</taxon>
        <taxon>Parnassius</taxon>
        <taxon>Parnassius</taxon>
    </lineage>
</organism>
<dbReference type="AlphaFoldDB" id="A0A8S3X4Q7"/>
<sequence>MDTTKPRMKKEQQQYLLNFLMRNPETVNGNSQLPATKRLWTELTEALNGMGSVRKTQKDWLETYKLLARRAKAKTRTQRTSMQRTGGGPPADICLTELEKKTINIEQTSTIYGLPGAVEAMSYYEENDRIGTQDHPVDVPDPHVKQNIVMVLDDTQLPKPKQTSILDAVTVDIHSDTEEEPPKEAAIVDALTPTASHDGATVVTSMATDASSIPTASRVGRIAVDALMMPAVNRDLATISCSREHIVASTPEQRLEDGVVRNTPRLERRNARRATPRTLVPPADSATPREYAMIAALREGAQAQKVLANAQTEPARYFGDCIMRSGYHVRRSDQ</sequence>
<comment type="caution">
    <text evidence="2">The sequence shown here is derived from an EMBL/GenBank/DDBJ whole genome shotgun (WGS) entry which is preliminary data.</text>
</comment>
<feature type="region of interest" description="Disordered" evidence="1">
    <location>
        <begin position="265"/>
        <end position="286"/>
    </location>
</feature>
<gene>
    <name evidence="2" type="ORF">PAPOLLO_LOCUS14015</name>
</gene>